<dbReference type="InterPro" id="IPR027417">
    <property type="entry name" value="P-loop_NTPase"/>
</dbReference>
<dbReference type="PANTHER" id="PTHR36451:SF1">
    <property type="entry name" value="OMEGA-HYDROXY-BETA-DIHYDROMENAQUINONE-9 SULFOTRANSFERASE STF3"/>
    <property type="match status" value="1"/>
</dbReference>
<keyword evidence="2" id="KW-1185">Reference proteome</keyword>
<proteinExistence type="predicted"/>
<dbReference type="PANTHER" id="PTHR36451">
    <property type="entry name" value="PAPS-DEPENDENT SULFOTRANSFERASE STF3"/>
    <property type="match status" value="1"/>
</dbReference>
<dbReference type="Pfam" id="PF13469">
    <property type="entry name" value="Sulfotransfer_3"/>
    <property type="match status" value="1"/>
</dbReference>
<keyword evidence="1" id="KW-0808">Transferase</keyword>
<accession>A0A2T0PYU2</accession>
<dbReference type="AlphaFoldDB" id="A0A2T0PYU2"/>
<reference evidence="1 2" key="1">
    <citation type="submission" date="2018-03" db="EMBL/GenBank/DDBJ databases">
        <title>Genomic Encyclopedia of Archaeal and Bacterial Type Strains, Phase II (KMG-II): from individual species to whole genera.</title>
        <authorList>
            <person name="Goeker M."/>
        </authorList>
    </citation>
    <scope>NUCLEOTIDE SEQUENCE [LARGE SCALE GENOMIC DNA]</scope>
    <source>
        <strain evidence="1 2">DSM 45601</strain>
    </source>
</reference>
<dbReference type="SUPFAM" id="SSF52540">
    <property type="entry name" value="P-loop containing nucleoside triphosphate hydrolases"/>
    <property type="match status" value="1"/>
</dbReference>
<name>A0A2T0PYU2_9ACTN</name>
<dbReference type="EMBL" id="PVZC01000007">
    <property type="protein sequence ID" value="PRX96688.1"/>
    <property type="molecule type" value="Genomic_DNA"/>
</dbReference>
<organism evidence="1 2">
    <name type="scientific">Allonocardiopsis opalescens</name>
    <dbReference type="NCBI Taxonomy" id="1144618"/>
    <lineage>
        <taxon>Bacteria</taxon>
        <taxon>Bacillati</taxon>
        <taxon>Actinomycetota</taxon>
        <taxon>Actinomycetes</taxon>
        <taxon>Streptosporangiales</taxon>
        <taxon>Allonocardiopsis</taxon>
    </lineage>
</organism>
<gene>
    <name evidence="1" type="ORF">CLV72_107211</name>
</gene>
<dbReference type="GO" id="GO:0016740">
    <property type="term" value="F:transferase activity"/>
    <property type="evidence" value="ECO:0007669"/>
    <property type="project" value="UniProtKB-KW"/>
</dbReference>
<evidence type="ECO:0000313" key="2">
    <source>
        <dbReference type="Proteomes" id="UP000237846"/>
    </source>
</evidence>
<dbReference type="Proteomes" id="UP000237846">
    <property type="component" value="Unassembled WGS sequence"/>
</dbReference>
<comment type="caution">
    <text evidence="1">The sequence shown here is derived from an EMBL/GenBank/DDBJ whole genome shotgun (WGS) entry which is preliminary data.</text>
</comment>
<dbReference type="Gene3D" id="3.40.50.300">
    <property type="entry name" value="P-loop containing nucleotide triphosphate hydrolases"/>
    <property type="match status" value="1"/>
</dbReference>
<sequence length="403" mass="44582">MRARTAWWVGPVNAWLDRRAADARRSPEESFDRIAAAAARREGTAAEAVDPDFVADLRLLHGFVHTDAEVAALGRRAFDGEIGRHLANRLRLDRAEARDPEAAARPVERPVFVVGLPRSGTTLMHRLLAAPSEHRAPLLWELLAPGRPDAGRAELRRRRAAGRLMVAQALSSTPALRDMHPLRADAPEECTHLLPHSSWHCTRARLPEYGAWLARRDFTADYGYLGRQLRVLSGPGPERRWVLKSPFHLCHLEALLSAFPDAVVVWTHRDPARVMASWCSMVEALRGVFTRGADPADLGEEWLRTWSAAVAKAMAVREAAGPARFVDVDYRELTADPAGTAEKVCARIGAVCDGPARHRMAEVARWPGGPRSRHRYSAERYGLDADRVRAAFAPYLAAFGPTA</sequence>
<protein>
    <submittedName>
        <fullName evidence="1">Sulfotransferase family protein</fullName>
    </submittedName>
</protein>
<evidence type="ECO:0000313" key="1">
    <source>
        <dbReference type="EMBL" id="PRX96688.1"/>
    </source>
</evidence>
<dbReference type="InterPro" id="IPR052736">
    <property type="entry name" value="Stf3_sulfotransferase"/>
</dbReference>
<dbReference type="RefSeq" id="WP_106250084.1">
    <property type="nucleotide sequence ID" value="NZ_PVZC01000007.1"/>
</dbReference>
<dbReference type="OrthoDB" id="9777890at2"/>